<evidence type="ECO:0000256" key="1">
    <source>
        <dbReference type="ARBA" id="ARBA00004173"/>
    </source>
</evidence>
<evidence type="ECO:0000313" key="10">
    <source>
        <dbReference type="EMBL" id="PNT13956.1"/>
    </source>
</evidence>
<evidence type="ECO:0000256" key="6">
    <source>
        <dbReference type="ARBA" id="ARBA00023274"/>
    </source>
</evidence>
<dbReference type="PROSITE" id="PS00474">
    <property type="entry name" value="RIBOSOMAL_L3"/>
    <property type="match status" value="1"/>
</dbReference>
<sequence>MPALPALSRGLISRLHQILSLNSRTTQSASPPIATTQLYLLRRFSSDALVDGSEIQYQQPSRIIEAKPGVMTPNSKRTGVIAVKCGMTALWDKWGARIPITVLWVDDNIVSQVKTVEKEGFFALQVGCGQKKEKHLTKPEVGHFRAQGVPMKRKLREFPVTENALLPVGTCIGVRHFVPGQFVDVAGITMGKGFQGGMKRHGFKGGPASHGASLSHRSIGSTGQRDAPGKVFKGKKMPGRMGGVQRTVKNVWVYKIDPARNLMWVKGQVPGAEGNFVFIKDSVFKKPDIQILPFPTYFETEDDDNSEPLVADLGEVDPFMVAD</sequence>
<dbReference type="Proteomes" id="UP000006729">
    <property type="component" value="Chromosome 10"/>
</dbReference>
<evidence type="ECO:0000256" key="8">
    <source>
        <dbReference type="RuleBase" id="RU003905"/>
    </source>
</evidence>
<comment type="subcellular location">
    <subcellularLocation>
        <location evidence="1">Mitochondrion</location>
    </subcellularLocation>
</comment>
<protein>
    <recommendedName>
        <fullName evidence="7">Large ribosomal subunit protein uL3m</fullName>
    </recommendedName>
</protein>
<reference evidence="10 11" key="1">
    <citation type="journal article" date="2006" name="Science">
        <title>The genome of black cottonwood, Populus trichocarpa (Torr. &amp; Gray).</title>
        <authorList>
            <person name="Tuskan G.A."/>
            <person name="Difazio S."/>
            <person name="Jansson S."/>
            <person name="Bohlmann J."/>
            <person name="Grigoriev I."/>
            <person name="Hellsten U."/>
            <person name="Putnam N."/>
            <person name="Ralph S."/>
            <person name="Rombauts S."/>
            <person name="Salamov A."/>
            <person name="Schein J."/>
            <person name="Sterck L."/>
            <person name="Aerts A."/>
            <person name="Bhalerao R.R."/>
            <person name="Bhalerao R.P."/>
            <person name="Blaudez D."/>
            <person name="Boerjan W."/>
            <person name="Brun A."/>
            <person name="Brunner A."/>
            <person name="Busov V."/>
            <person name="Campbell M."/>
            <person name="Carlson J."/>
            <person name="Chalot M."/>
            <person name="Chapman J."/>
            <person name="Chen G.L."/>
            <person name="Cooper D."/>
            <person name="Coutinho P.M."/>
            <person name="Couturier J."/>
            <person name="Covert S."/>
            <person name="Cronk Q."/>
            <person name="Cunningham R."/>
            <person name="Davis J."/>
            <person name="Degroeve S."/>
            <person name="Dejardin A."/>
            <person name="Depamphilis C."/>
            <person name="Detter J."/>
            <person name="Dirks B."/>
            <person name="Dubchak I."/>
            <person name="Duplessis S."/>
            <person name="Ehlting J."/>
            <person name="Ellis B."/>
            <person name="Gendler K."/>
            <person name="Goodstein D."/>
            <person name="Gribskov M."/>
            <person name="Grimwood J."/>
            <person name="Groover A."/>
            <person name="Gunter L."/>
            <person name="Hamberger B."/>
            <person name="Heinze B."/>
            <person name="Helariutta Y."/>
            <person name="Henrissat B."/>
            <person name="Holligan D."/>
            <person name="Holt R."/>
            <person name="Huang W."/>
            <person name="Islam-Faridi N."/>
            <person name="Jones S."/>
            <person name="Jones-Rhoades M."/>
            <person name="Jorgensen R."/>
            <person name="Joshi C."/>
            <person name="Kangasjarvi J."/>
            <person name="Karlsson J."/>
            <person name="Kelleher C."/>
            <person name="Kirkpatrick R."/>
            <person name="Kirst M."/>
            <person name="Kohler A."/>
            <person name="Kalluri U."/>
            <person name="Larimer F."/>
            <person name="Leebens-Mack J."/>
            <person name="Leple J.C."/>
            <person name="Locascio P."/>
            <person name="Lou Y."/>
            <person name="Lucas S."/>
            <person name="Martin F."/>
            <person name="Montanini B."/>
            <person name="Napoli C."/>
            <person name="Nelson D.R."/>
            <person name="Nelson C."/>
            <person name="Nieminen K."/>
            <person name="Nilsson O."/>
            <person name="Pereda V."/>
            <person name="Peter G."/>
            <person name="Philippe R."/>
            <person name="Pilate G."/>
            <person name="Poliakov A."/>
            <person name="Razumovskaya J."/>
            <person name="Richardson P."/>
            <person name="Rinaldi C."/>
            <person name="Ritland K."/>
            <person name="Rouze P."/>
            <person name="Ryaboy D."/>
            <person name="Schmutz J."/>
            <person name="Schrader J."/>
            <person name="Segerman B."/>
            <person name="Shin H."/>
            <person name="Siddiqui A."/>
            <person name="Sterky F."/>
            <person name="Terry A."/>
            <person name="Tsai C.J."/>
            <person name="Uberbacher E."/>
            <person name="Unneberg P."/>
            <person name="Vahala J."/>
            <person name="Wall K."/>
            <person name="Wessler S."/>
            <person name="Yang G."/>
            <person name="Yin T."/>
            <person name="Douglas C."/>
            <person name="Marra M."/>
            <person name="Sandberg G."/>
            <person name="Van de Peer Y."/>
            <person name="Rokhsar D."/>
        </authorList>
    </citation>
    <scope>NUCLEOTIDE SEQUENCE [LARGE SCALE GENOMIC DNA]</scope>
    <source>
        <strain evidence="11">cv. Nisqually</strain>
    </source>
</reference>
<dbReference type="FunCoup" id="A0A2K1YLR1">
    <property type="interactions" value="4552"/>
</dbReference>
<keyword evidence="5" id="KW-0496">Mitochondrion</keyword>
<keyword evidence="6 8" id="KW-0687">Ribonucleoprotein</keyword>
<dbReference type="Gene3D" id="2.40.30.10">
    <property type="entry name" value="Translation factors"/>
    <property type="match status" value="1"/>
</dbReference>
<dbReference type="STRING" id="3694.A0A2K1YLR1"/>
<organism evidence="10 11">
    <name type="scientific">Populus trichocarpa</name>
    <name type="common">Western balsam poplar</name>
    <name type="synonym">Populus balsamifera subsp. trichocarpa</name>
    <dbReference type="NCBI Taxonomy" id="3694"/>
    <lineage>
        <taxon>Eukaryota</taxon>
        <taxon>Viridiplantae</taxon>
        <taxon>Streptophyta</taxon>
        <taxon>Embryophyta</taxon>
        <taxon>Tracheophyta</taxon>
        <taxon>Spermatophyta</taxon>
        <taxon>Magnoliopsida</taxon>
        <taxon>eudicotyledons</taxon>
        <taxon>Gunneridae</taxon>
        <taxon>Pentapetalae</taxon>
        <taxon>rosids</taxon>
        <taxon>fabids</taxon>
        <taxon>Malpighiales</taxon>
        <taxon>Salicaceae</taxon>
        <taxon>Saliceae</taxon>
        <taxon>Populus</taxon>
    </lineage>
</organism>
<dbReference type="AlphaFoldDB" id="A0A2K1YLR1"/>
<evidence type="ECO:0000256" key="4">
    <source>
        <dbReference type="ARBA" id="ARBA00022980"/>
    </source>
</evidence>
<dbReference type="PANTHER" id="PTHR11229">
    <property type="entry name" value="50S RIBOSOMAL PROTEIN L3"/>
    <property type="match status" value="1"/>
</dbReference>
<dbReference type="EMBL" id="CM009299">
    <property type="protein sequence ID" value="PNT13956.1"/>
    <property type="molecule type" value="Genomic_DNA"/>
</dbReference>
<proteinExistence type="inferred from homology"/>
<evidence type="ECO:0000313" key="11">
    <source>
        <dbReference type="Proteomes" id="UP000006729"/>
    </source>
</evidence>
<dbReference type="InterPro" id="IPR000597">
    <property type="entry name" value="Ribosomal_uL3"/>
</dbReference>
<dbReference type="GO" id="GO:0005762">
    <property type="term" value="C:mitochondrial large ribosomal subunit"/>
    <property type="evidence" value="ECO:0000318"/>
    <property type="project" value="GO_Central"/>
</dbReference>
<dbReference type="InterPro" id="IPR019927">
    <property type="entry name" value="Ribosomal_uL3_bac/org-type"/>
</dbReference>
<dbReference type="InterPro" id="IPR019926">
    <property type="entry name" value="Ribosomal_uL3_CS"/>
</dbReference>
<comment type="similarity">
    <text evidence="2 8">Belongs to the universal ribosomal protein uL3 family.</text>
</comment>
<keyword evidence="4 8" id="KW-0689">Ribosomal protein</keyword>
<keyword evidence="11" id="KW-1185">Reference proteome</keyword>
<dbReference type="InParanoid" id="A0A2K1YLR1"/>
<dbReference type="FunFam" id="2.40.30.10:FF:000004">
    <property type="entry name" value="50S ribosomal protein L3"/>
    <property type="match status" value="1"/>
</dbReference>
<dbReference type="HAMAP" id="MF_01325_B">
    <property type="entry name" value="Ribosomal_uL3_B"/>
    <property type="match status" value="1"/>
</dbReference>
<evidence type="ECO:0000256" key="5">
    <source>
        <dbReference type="ARBA" id="ARBA00023128"/>
    </source>
</evidence>
<dbReference type="Gene3D" id="3.30.160.810">
    <property type="match status" value="1"/>
</dbReference>
<dbReference type="SUPFAM" id="SSF50447">
    <property type="entry name" value="Translation proteins"/>
    <property type="match status" value="1"/>
</dbReference>
<keyword evidence="3" id="KW-0809">Transit peptide</keyword>
<dbReference type="NCBIfam" id="TIGR03625">
    <property type="entry name" value="L3_bact"/>
    <property type="match status" value="1"/>
</dbReference>
<dbReference type="PANTHER" id="PTHR11229:SF8">
    <property type="entry name" value="LARGE RIBOSOMAL SUBUNIT PROTEIN UL3M"/>
    <property type="match status" value="1"/>
</dbReference>
<evidence type="ECO:0000256" key="3">
    <source>
        <dbReference type="ARBA" id="ARBA00022946"/>
    </source>
</evidence>
<dbReference type="FunFam" id="3.30.160.810:FF:000001">
    <property type="entry name" value="50S ribosomal protein L3"/>
    <property type="match status" value="1"/>
</dbReference>
<gene>
    <name evidence="10" type="ORF">POPTR_010G002300</name>
</gene>
<name>A0A2K1YLR1_POPTR</name>
<evidence type="ECO:0000256" key="9">
    <source>
        <dbReference type="SAM" id="MobiDB-lite"/>
    </source>
</evidence>
<dbReference type="Pfam" id="PF00297">
    <property type="entry name" value="Ribosomal_L3"/>
    <property type="match status" value="1"/>
</dbReference>
<dbReference type="InterPro" id="IPR009000">
    <property type="entry name" value="Transl_B-barrel_sf"/>
</dbReference>
<evidence type="ECO:0000256" key="7">
    <source>
        <dbReference type="ARBA" id="ARBA00035209"/>
    </source>
</evidence>
<dbReference type="GO" id="GO:0003735">
    <property type="term" value="F:structural constituent of ribosome"/>
    <property type="evidence" value="ECO:0000318"/>
    <property type="project" value="GO_Central"/>
</dbReference>
<accession>A0A2K1YLR1</accession>
<dbReference type="GO" id="GO:0006412">
    <property type="term" value="P:translation"/>
    <property type="evidence" value="ECO:0007669"/>
    <property type="project" value="InterPro"/>
</dbReference>
<evidence type="ECO:0000256" key="2">
    <source>
        <dbReference type="ARBA" id="ARBA00006540"/>
    </source>
</evidence>
<feature type="compositionally biased region" description="Polar residues" evidence="9">
    <location>
        <begin position="215"/>
        <end position="224"/>
    </location>
</feature>
<feature type="region of interest" description="Disordered" evidence="9">
    <location>
        <begin position="205"/>
        <end position="239"/>
    </location>
</feature>